<gene>
    <name evidence="10" type="ORF">H7F16_12830</name>
</gene>
<feature type="region of interest" description="Disordered" evidence="8">
    <location>
        <begin position="1108"/>
        <end position="1145"/>
    </location>
</feature>
<feature type="domain" description="Cadherin" evidence="9">
    <location>
        <begin position="476"/>
        <end position="585"/>
    </location>
</feature>
<dbReference type="InterPro" id="IPR050971">
    <property type="entry name" value="Cadherin-domain_protein"/>
</dbReference>
<dbReference type="InterPro" id="IPR001343">
    <property type="entry name" value="Hemolysn_Ca-bd"/>
</dbReference>
<feature type="domain" description="Cadherin" evidence="9">
    <location>
        <begin position="586"/>
        <end position="690"/>
    </location>
</feature>
<dbReference type="GO" id="GO:0005509">
    <property type="term" value="F:calcium ion binding"/>
    <property type="evidence" value="ECO:0007669"/>
    <property type="project" value="InterPro"/>
</dbReference>
<dbReference type="NCBIfam" id="TIGR01965">
    <property type="entry name" value="VCBS_repeat"/>
    <property type="match status" value="10"/>
</dbReference>
<dbReference type="PROSITE" id="PS00330">
    <property type="entry name" value="HEMOLYSIN_CALCIUM"/>
    <property type="match status" value="1"/>
</dbReference>
<comment type="caution">
    <text evidence="10">The sequence shown here is derived from an EMBL/GenBank/DDBJ whole genome shotgun (WGS) entry which is preliminary data.</text>
</comment>
<reference evidence="10 11" key="1">
    <citation type="journal article" date="2017" name="Int. J. Syst. Evol. Microbiol.">
        <title>Gemmobacter straminiformis sp. nov., isolated from an artificial fountain.</title>
        <authorList>
            <person name="Kang J.Y."/>
            <person name="Kim M.J."/>
            <person name="Chun J."/>
            <person name="Son K.P."/>
            <person name="Jahng K.Y."/>
        </authorList>
    </citation>
    <scope>NUCLEOTIDE SEQUENCE [LARGE SCALE GENOMIC DNA]</scope>
    <source>
        <strain evidence="10 11">CAM-8</strain>
    </source>
</reference>
<dbReference type="InterPro" id="IPR002126">
    <property type="entry name" value="Cadherin-like_dom"/>
</dbReference>
<evidence type="ECO:0000256" key="1">
    <source>
        <dbReference type="ARBA" id="ARBA00004370"/>
    </source>
</evidence>
<dbReference type="RefSeq" id="WP_185797998.1">
    <property type="nucleotide sequence ID" value="NZ_JACLQD010000003.1"/>
</dbReference>
<evidence type="ECO:0000313" key="10">
    <source>
        <dbReference type="EMBL" id="MBC2836397.1"/>
    </source>
</evidence>
<dbReference type="InterPro" id="IPR040853">
    <property type="entry name" value="RapA2_cadherin-like"/>
</dbReference>
<evidence type="ECO:0000256" key="7">
    <source>
        <dbReference type="ARBA" id="ARBA00023136"/>
    </source>
</evidence>
<dbReference type="InterPro" id="IPR010221">
    <property type="entry name" value="VCBS_dom"/>
</dbReference>
<dbReference type="PANTHER" id="PTHR24025">
    <property type="entry name" value="DESMOGLEIN FAMILY MEMBER"/>
    <property type="match status" value="1"/>
</dbReference>
<dbReference type="SUPFAM" id="SSF51120">
    <property type="entry name" value="beta-Roll"/>
    <property type="match status" value="1"/>
</dbReference>
<dbReference type="CDD" id="cd11304">
    <property type="entry name" value="Cadherin_repeat"/>
    <property type="match status" value="3"/>
</dbReference>
<feature type="domain" description="Cadherin" evidence="9">
    <location>
        <begin position="796"/>
        <end position="900"/>
    </location>
</feature>
<feature type="domain" description="Cadherin" evidence="9">
    <location>
        <begin position="366"/>
        <end position="475"/>
    </location>
</feature>
<keyword evidence="11" id="KW-1185">Reference proteome</keyword>
<dbReference type="InterPro" id="IPR011049">
    <property type="entry name" value="Serralysin-like_metalloprot_C"/>
</dbReference>
<evidence type="ECO:0000259" key="9">
    <source>
        <dbReference type="PROSITE" id="PS50268"/>
    </source>
</evidence>
<dbReference type="NCBIfam" id="NF012211">
    <property type="entry name" value="tand_rpt_95"/>
    <property type="match status" value="1"/>
</dbReference>
<evidence type="ECO:0000256" key="2">
    <source>
        <dbReference type="ARBA" id="ARBA00022692"/>
    </source>
</evidence>
<dbReference type="InterPro" id="IPR015919">
    <property type="entry name" value="Cadherin-like_sf"/>
</dbReference>
<dbReference type="PROSITE" id="PS50268">
    <property type="entry name" value="CADHERIN_2"/>
    <property type="match status" value="6"/>
</dbReference>
<feature type="domain" description="Cadherin" evidence="9">
    <location>
        <begin position="269"/>
        <end position="365"/>
    </location>
</feature>
<accession>A0A842IAM4</accession>
<dbReference type="Gene3D" id="2.60.40.10">
    <property type="entry name" value="Immunoglobulins"/>
    <property type="match status" value="9"/>
</dbReference>
<dbReference type="GO" id="GO:0005911">
    <property type="term" value="C:cell-cell junction"/>
    <property type="evidence" value="ECO:0007669"/>
    <property type="project" value="TreeGrafter"/>
</dbReference>
<dbReference type="EMBL" id="JACLQD010000003">
    <property type="protein sequence ID" value="MBC2836397.1"/>
    <property type="molecule type" value="Genomic_DNA"/>
</dbReference>
<keyword evidence="2" id="KW-0812">Transmembrane</keyword>
<dbReference type="Proteomes" id="UP000555411">
    <property type="component" value="Unassembled WGS sequence"/>
</dbReference>
<proteinExistence type="predicted"/>
<evidence type="ECO:0000256" key="5">
    <source>
        <dbReference type="ARBA" id="ARBA00022889"/>
    </source>
</evidence>
<keyword evidence="5" id="KW-0130">Cell adhesion</keyword>
<comment type="subcellular location">
    <subcellularLocation>
        <location evidence="1">Membrane</location>
    </subcellularLocation>
</comment>
<dbReference type="Pfam" id="PF17803">
    <property type="entry name" value="Cadherin_4"/>
    <property type="match status" value="9"/>
</dbReference>
<feature type="compositionally biased region" description="Polar residues" evidence="8">
    <location>
        <begin position="1108"/>
        <end position="1127"/>
    </location>
</feature>
<keyword evidence="3" id="KW-0677">Repeat</keyword>
<organism evidence="10 11">
    <name type="scientific">Paragemmobacter straminiformis</name>
    <dbReference type="NCBI Taxonomy" id="2045119"/>
    <lineage>
        <taxon>Bacteria</taxon>
        <taxon>Pseudomonadati</taxon>
        <taxon>Pseudomonadota</taxon>
        <taxon>Alphaproteobacteria</taxon>
        <taxon>Rhodobacterales</taxon>
        <taxon>Paracoccaceae</taxon>
        <taxon>Paragemmobacter</taxon>
    </lineage>
</organism>
<dbReference type="SMART" id="SM00112">
    <property type="entry name" value="CA"/>
    <property type="match status" value="8"/>
</dbReference>
<dbReference type="GO" id="GO:0016020">
    <property type="term" value="C:membrane"/>
    <property type="evidence" value="ECO:0007669"/>
    <property type="project" value="UniProtKB-SubCell"/>
</dbReference>
<dbReference type="InterPro" id="IPR018511">
    <property type="entry name" value="Hemolysin-typ_Ca-bd_CS"/>
</dbReference>
<evidence type="ECO:0000256" key="6">
    <source>
        <dbReference type="ARBA" id="ARBA00022989"/>
    </source>
</evidence>
<name>A0A842IAM4_9RHOB</name>
<dbReference type="GO" id="GO:0007156">
    <property type="term" value="P:homophilic cell adhesion via plasma membrane adhesion molecules"/>
    <property type="evidence" value="ECO:0007669"/>
    <property type="project" value="InterPro"/>
</dbReference>
<evidence type="ECO:0000256" key="3">
    <source>
        <dbReference type="ARBA" id="ARBA00022737"/>
    </source>
</evidence>
<evidence type="ECO:0000313" key="11">
    <source>
        <dbReference type="Proteomes" id="UP000555411"/>
    </source>
</evidence>
<evidence type="ECO:0000256" key="8">
    <source>
        <dbReference type="SAM" id="MobiDB-lite"/>
    </source>
</evidence>
<keyword evidence="6" id="KW-1133">Transmembrane helix</keyword>
<dbReference type="Pfam" id="PF00353">
    <property type="entry name" value="HemolysinCabind"/>
    <property type="match status" value="2"/>
</dbReference>
<keyword evidence="4" id="KW-0106">Calcium</keyword>
<sequence>MATNPPSATSFSNTPQAANDLFLLNEDTVSLAGGNILTLDVMANDAGGNAKQLWSLDDTALFANLKLADTSGAWETTAGGNQMRIVNGKVELNLSSALSPYGGSVQGLGAGEKITDSFYYTIRLANGTLSLAKADFTITGQNDAPVITSTARSVAFTEDSPAFSAVGRITATDADTNDRLSFSGNVSDSFGTFTVNASGVWSFDLKTSGSAVQSLAKGEVKTLTYPVTVSDGNGGTATQDVTITITGTNDAPTISAHSTASGSTGEDDTALASGQIIASDIDNGAILTYSAATRTSGAADFGTFDIANDGKWTFTLANGNAAVQSLAEGQVKTIIYTVTVTDQHGATATRMVTVTVTGTNDAPVITAADTTATLPEDGTATATGQITAADVDTGATLSYSATAQTEGSADYGSFSVDNSGKWTFALSNGADAVQTLAEGTSVELTYTVTVKDDKGATATQDVTVTITGTNDAPVITAADTAANVAEDGTATATGQITATDVDTGATLTYSAEASNAGHADYGSFSVDGNGGWSFALSNNSAAVQSIAEGKSVELTYTVTVTDEHGATATQDVKVTITGTNDAPVITSSAQTGAVAEDGTLTASGTVTATDVDTGATQSFSGSATGTYGAFAVDAATGQWTYTLDNAAHQNLAQGETKTETFTVTVKDDKGATATQDVKVTITGTNDAPVITSSAQAGAVAEDGTLTASGTVTATDVDTGATQSFSGNATGTYGAFAVDAATGKWTYTLDNAAHQNLAQGDTKTETFTVTVKDEHGATATQDVKVTITGTNDAPVITSSAQTGAVAEDGTLTATGTVTATDVDTGATQSFSGNATGTYGAFAVDAATGQWTYSLDNAAHQNLAQGETQTETFTVTVKDDKGATATQDVTVTITGTNDKPVFTAAAPTVSMTEDQLSVSGQVQATDVDGDAVTYGLSGMPVADKFSSISVSNNGAWSYQVNPSSVQSLHAGETDVETFNIVAYDTNGGAVIQTVTVNITGVNDAAAIGGVSTGSVTEDGTLTANGKVTVTDVDHDEAAFRAPTSLTGTYGTFTFNTANGEWTYALNNASTAVQALNTGASLQDKLTVSSLDGTATKDIVVTINGADEVSQTPSTLGAVDTTNQDPNDPNGSGFPETPNNFGNNIKGTSSADNISALGGDDTVFARNGADTVDGGPGFDTLYGGAGNDSLIGSGDGDSLYGGSNNDALNGGSGNDSLIGGFGADTLTGSSGDDRFIFLSTSDRGDSITDFKTSGTDKIDVSAIDVNAIAAGDQAFTWGGTSKTANGLWYVADASTSTVYADTDGNTDTAELWFTVNGTSFTASDFIL</sequence>
<dbReference type="PRINTS" id="PR00313">
    <property type="entry name" value="CABNDNGRPT"/>
</dbReference>
<dbReference type="Gene3D" id="2.150.10.10">
    <property type="entry name" value="Serralysin-like metalloprotease, C-terminal"/>
    <property type="match status" value="1"/>
</dbReference>
<feature type="domain" description="Cadherin" evidence="9">
    <location>
        <begin position="148"/>
        <end position="254"/>
    </location>
</feature>
<feature type="compositionally biased region" description="Polar residues" evidence="8">
    <location>
        <begin position="1134"/>
        <end position="1145"/>
    </location>
</feature>
<keyword evidence="7" id="KW-0472">Membrane</keyword>
<dbReference type="InterPro" id="IPR013783">
    <property type="entry name" value="Ig-like_fold"/>
</dbReference>
<dbReference type="PANTHER" id="PTHR24025:SF23">
    <property type="entry name" value="NEURAL-CADHERIN"/>
    <property type="match status" value="1"/>
</dbReference>
<protein>
    <submittedName>
        <fullName evidence="10">Tandem-95 repeat protein</fullName>
    </submittedName>
</protein>
<dbReference type="SUPFAM" id="SSF49313">
    <property type="entry name" value="Cadherin-like"/>
    <property type="match status" value="5"/>
</dbReference>
<evidence type="ECO:0000256" key="4">
    <source>
        <dbReference type="ARBA" id="ARBA00022837"/>
    </source>
</evidence>